<gene>
    <name evidence="1" type="ORF">CA13_29410</name>
</gene>
<dbReference type="Proteomes" id="UP000315010">
    <property type="component" value="Unassembled WGS sequence"/>
</dbReference>
<evidence type="ECO:0000313" key="1">
    <source>
        <dbReference type="EMBL" id="TWT81488.1"/>
    </source>
</evidence>
<sequence>MDDGGGAIVPTPLDHSKWIRLDSGISARILPDHQTENSPPAPLALRDTCIIVITSLSEKTIGDQGATASQRKVSLSDTIQPAICPPTM</sequence>
<evidence type="ECO:0000313" key="2">
    <source>
        <dbReference type="Proteomes" id="UP000315010"/>
    </source>
</evidence>
<organism evidence="1 2">
    <name type="scientific">Novipirellula herctigrandis</name>
    <dbReference type="NCBI Taxonomy" id="2527986"/>
    <lineage>
        <taxon>Bacteria</taxon>
        <taxon>Pseudomonadati</taxon>
        <taxon>Planctomycetota</taxon>
        <taxon>Planctomycetia</taxon>
        <taxon>Pirellulales</taxon>
        <taxon>Pirellulaceae</taxon>
        <taxon>Novipirellula</taxon>
    </lineage>
</organism>
<protein>
    <submittedName>
        <fullName evidence="1">Uncharacterized protein</fullName>
    </submittedName>
</protein>
<keyword evidence="2" id="KW-1185">Reference proteome</keyword>
<reference evidence="1 2" key="1">
    <citation type="submission" date="2019-02" db="EMBL/GenBank/DDBJ databases">
        <title>Deep-cultivation of Planctomycetes and their phenomic and genomic characterization uncovers novel biology.</title>
        <authorList>
            <person name="Wiegand S."/>
            <person name="Jogler M."/>
            <person name="Boedeker C."/>
            <person name="Pinto D."/>
            <person name="Vollmers J."/>
            <person name="Rivas-Marin E."/>
            <person name="Kohn T."/>
            <person name="Peeters S.H."/>
            <person name="Heuer A."/>
            <person name="Rast P."/>
            <person name="Oberbeckmann S."/>
            <person name="Bunk B."/>
            <person name="Jeske O."/>
            <person name="Meyerdierks A."/>
            <person name="Storesund J.E."/>
            <person name="Kallscheuer N."/>
            <person name="Luecker S."/>
            <person name="Lage O.M."/>
            <person name="Pohl T."/>
            <person name="Merkel B.J."/>
            <person name="Hornburger P."/>
            <person name="Mueller R.-W."/>
            <person name="Bruemmer F."/>
            <person name="Labrenz M."/>
            <person name="Spormann A.M."/>
            <person name="Op Den Camp H."/>
            <person name="Overmann J."/>
            <person name="Amann R."/>
            <person name="Jetten M.S.M."/>
            <person name="Mascher T."/>
            <person name="Medema M.H."/>
            <person name="Devos D.P."/>
            <person name="Kaster A.-K."/>
            <person name="Ovreas L."/>
            <person name="Rohde M."/>
            <person name="Galperin M.Y."/>
            <person name="Jogler C."/>
        </authorList>
    </citation>
    <scope>NUCLEOTIDE SEQUENCE [LARGE SCALE GENOMIC DNA]</scope>
    <source>
        <strain evidence="1 2">CA13</strain>
    </source>
</reference>
<name>A0A5C5Z2D2_9BACT</name>
<accession>A0A5C5Z2D2</accession>
<comment type="caution">
    <text evidence="1">The sequence shown here is derived from an EMBL/GenBank/DDBJ whole genome shotgun (WGS) entry which is preliminary data.</text>
</comment>
<dbReference type="EMBL" id="SJPJ01000001">
    <property type="protein sequence ID" value="TWT81488.1"/>
    <property type="molecule type" value="Genomic_DNA"/>
</dbReference>
<proteinExistence type="predicted"/>
<dbReference type="AlphaFoldDB" id="A0A5C5Z2D2"/>